<evidence type="ECO:0000313" key="2">
    <source>
        <dbReference type="EMBL" id="KZT62853.1"/>
    </source>
</evidence>
<dbReference type="InParanoid" id="A0A165K9F4"/>
<dbReference type="AlphaFoldDB" id="A0A165K9F4"/>
<gene>
    <name evidence="2" type="ORF">CALCODRAFT_489369</name>
</gene>
<dbReference type="EMBL" id="KV423914">
    <property type="protein sequence ID" value="KZT62853.1"/>
    <property type="molecule type" value="Genomic_DNA"/>
</dbReference>
<protein>
    <submittedName>
        <fullName evidence="2">Uncharacterized protein</fullName>
    </submittedName>
</protein>
<keyword evidence="3" id="KW-1185">Reference proteome</keyword>
<sequence length="147" mass="15661">MAPSEFFVVLRQITGITGGFAPPTPSAVYTLTASSDNPSIVLIQSQTREDGTPSLSEPLAPKEVQKSSAQSKIDELEAILKQLPVEQPTGSQDIYGLDTSIFFGSNDLQWRNGGPQGCGGGYSEVQATDEQKELFKKAIGIVETLVA</sequence>
<evidence type="ECO:0000256" key="1">
    <source>
        <dbReference type="SAM" id="MobiDB-lite"/>
    </source>
</evidence>
<feature type="region of interest" description="Disordered" evidence="1">
    <location>
        <begin position="46"/>
        <end position="68"/>
    </location>
</feature>
<organism evidence="2 3">
    <name type="scientific">Calocera cornea HHB12733</name>
    <dbReference type="NCBI Taxonomy" id="1353952"/>
    <lineage>
        <taxon>Eukaryota</taxon>
        <taxon>Fungi</taxon>
        <taxon>Dikarya</taxon>
        <taxon>Basidiomycota</taxon>
        <taxon>Agaricomycotina</taxon>
        <taxon>Dacrymycetes</taxon>
        <taxon>Dacrymycetales</taxon>
        <taxon>Dacrymycetaceae</taxon>
        <taxon>Calocera</taxon>
    </lineage>
</organism>
<accession>A0A165K9F4</accession>
<dbReference type="Proteomes" id="UP000076842">
    <property type="component" value="Unassembled WGS sequence"/>
</dbReference>
<proteinExistence type="predicted"/>
<evidence type="ECO:0000313" key="3">
    <source>
        <dbReference type="Proteomes" id="UP000076842"/>
    </source>
</evidence>
<reference evidence="2 3" key="1">
    <citation type="journal article" date="2016" name="Mol. Biol. Evol.">
        <title>Comparative Genomics of Early-Diverging Mushroom-Forming Fungi Provides Insights into the Origins of Lignocellulose Decay Capabilities.</title>
        <authorList>
            <person name="Nagy L.G."/>
            <person name="Riley R."/>
            <person name="Tritt A."/>
            <person name="Adam C."/>
            <person name="Daum C."/>
            <person name="Floudas D."/>
            <person name="Sun H."/>
            <person name="Yadav J.S."/>
            <person name="Pangilinan J."/>
            <person name="Larsson K.H."/>
            <person name="Matsuura K."/>
            <person name="Barry K."/>
            <person name="Labutti K."/>
            <person name="Kuo R."/>
            <person name="Ohm R.A."/>
            <person name="Bhattacharya S.S."/>
            <person name="Shirouzu T."/>
            <person name="Yoshinaga Y."/>
            <person name="Martin F.M."/>
            <person name="Grigoriev I.V."/>
            <person name="Hibbett D.S."/>
        </authorList>
    </citation>
    <scope>NUCLEOTIDE SEQUENCE [LARGE SCALE GENOMIC DNA]</scope>
    <source>
        <strain evidence="2 3">HHB12733</strain>
    </source>
</reference>
<dbReference type="OrthoDB" id="5366606at2759"/>
<name>A0A165K9F4_9BASI</name>